<dbReference type="EMBL" id="CAFBQK010000122">
    <property type="protein sequence ID" value="CAB5054025.1"/>
    <property type="molecule type" value="Genomic_DNA"/>
</dbReference>
<dbReference type="EMBL" id="CAFABI010000180">
    <property type="protein sequence ID" value="CAB4833259.1"/>
    <property type="molecule type" value="Genomic_DNA"/>
</dbReference>
<dbReference type="GO" id="GO:0008483">
    <property type="term" value="F:transaminase activity"/>
    <property type="evidence" value="ECO:0007669"/>
    <property type="project" value="UniProtKB-KW"/>
</dbReference>
<gene>
    <name evidence="4" type="ORF">UFOPK3197_01188</name>
    <name evidence="5" type="ORF">UFOPK4265_00934</name>
</gene>
<sequence length="93" mass="10082">MLPKVKKKGARIKKVLSTCDGVLEVRGEGLLIGIVLEHPDAVHVQELLQDRGVLVNAATDSVIRIAPALTVSDAQISKFLSVFTKVMQEVSYV</sequence>
<dbReference type="GO" id="GO:0030170">
    <property type="term" value="F:pyridoxal phosphate binding"/>
    <property type="evidence" value="ECO:0007669"/>
    <property type="project" value="InterPro"/>
</dbReference>
<organism evidence="4">
    <name type="scientific">freshwater metagenome</name>
    <dbReference type="NCBI Taxonomy" id="449393"/>
    <lineage>
        <taxon>unclassified sequences</taxon>
        <taxon>metagenomes</taxon>
        <taxon>ecological metagenomes</taxon>
    </lineage>
</organism>
<dbReference type="Gene3D" id="3.90.1150.10">
    <property type="entry name" value="Aspartate Aminotransferase, domain 1"/>
    <property type="match status" value="1"/>
</dbReference>
<dbReference type="InterPro" id="IPR005814">
    <property type="entry name" value="Aminotrans_3"/>
</dbReference>
<dbReference type="SUPFAM" id="SSF53383">
    <property type="entry name" value="PLP-dependent transferases"/>
    <property type="match status" value="1"/>
</dbReference>
<protein>
    <submittedName>
        <fullName evidence="4">Unannotated protein</fullName>
    </submittedName>
</protein>
<dbReference type="InterPro" id="IPR015422">
    <property type="entry name" value="PyrdxlP-dep_Trfase_small"/>
</dbReference>
<dbReference type="InterPro" id="IPR015424">
    <property type="entry name" value="PyrdxlP-dep_Trfase"/>
</dbReference>
<dbReference type="GO" id="GO:0042802">
    <property type="term" value="F:identical protein binding"/>
    <property type="evidence" value="ECO:0007669"/>
    <property type="project" value="TreeGrafter"/>
</dbReference>
<accession>A0A6J7AM96</accession>
<reference evidence="4" key="1">
    <citation type="submission" date="2020-05" db="EMBL/GenBank/DDBJ databases">
        <authorList>
            <person name="Chiriac C."/>
            <person name="Salcher M."/>
            <person name="Ghai R."/>
            <person name="Kavagutti S V."/>
        </authorList>
    </citation>
    <scope>NUCLEOTIDE SEQUENCE</scope>
</reference>
<evidence type="ECO:0000313" key="4">
    <source>
        <dbReference type="EMBL" id="CAB4833259.1"/>
    </source>
</evidence>
<dbReference type="AlphaFoldDB" id="A0A6J7AM96"/>
<keyword evidence="3" id="KW-0808">Transferase</keyword>
<keyword evidence="2" id="KW-0032">Aminotransferase</keyword>
<proteinExistence type="predicted"/>
<evidence type="ECO:0000256" key="3">
    <source>
        <dbReference type="ARBA" id="ARBA00022679"/>
    </source>
</evidence>
<evidence type="ECO:0000313" key="5">
    <source>
        <dbReference type="EMBL" id="CAB5054025.1"/>
    </source>
</evidence>
<dbReference type="PANTHER" id="PTHR11986:SF79">
    <property type="entry name" value="ACETYLORNITHINE AMINOTRANSFERASE, MITOCHONDRIAL"/>
    <property type="match status" value="1"/>
</dbReference>
<comment type="cofactor">
    <cofactor evidence="1">
        <name>pyridoxal 5'-phosphate</name>
        <dbReference type="ChEBI" id="CHEBI:597326"/>
    </cofactor>
</comment>
<evidence type="ECO:0000256" key="1">
    <source>
        <dbReference type="ARBA" id="ARBA00001933"/>
    </source>
</evidence>
<dbReference type="InterPro" id="IPR050103">
    <property type="entry name" value="Class-III_PLP-dep_AT"/>
</dbReference>
<name>A0A6J7AM96_9ZZZZ</name>
<evidence type="ECO:0000256" key="2">
    <source>
        <dbReference type="ARBA" id="ARBA00022576"/>
    </source>
</evidence>
<dbReference type="PANTHER" id="PTHR11986">
    <property type="entry name" value="AMINOTRANSFERASE CLASS III"/>
    <property type="match status" value="1"/>
</dbReference>
<dbReference type="Pfam" id="PF00202">
    <property type="entry name" value="Aminotran_3"/>
    <property type="match status" value="1"/>
</dbReference>